<evidence type="ECO:0000313" key="2">
    <source>
        <dbReference type="EMBL" id="TNN61597.1"/>
    </source>
</evidence>
<feature type="region of interest" description="Disordered" evidence="1">
    <location>
        <begin position="1"/>
        <end position="23"/>
    </location>
</feature>
<dbReference type="EMBL" id="SRLO01000313">
    <property type="protein sequence ID" value="TNN61597.1"/>
    <property type="molecule type" value="Genomic_DNA"/>
</dbReference>
<proteinExistence type="predicted"/>
<comment type="caution">
    <text evidence="2">The sequence shown here is derived from an EMBL/GenBank/DDBJ whole genome shotgun (WGS) entry which is preliminary data.</text>
</comment>
<dbReference type="AlphaFoldDB" id="A0A4Z2H6Q5"/>
<keyword evidence="3" id="KW-1185">Reference proteome</keyword>
<protein>
    <submittedName>
        <fullName evidence="2">Uncharacterized protein</fullName>
    </submittedName>
</protein>
<evidence type="ECO:0000313" key="3">
    <source>
        <dbReference type="Proteomes" id="UP000314294"/>
    </source>
</evidence>
<reference evidence="2 3" key="1">
    <citation type="submission" date="2019-03" db="EMBL/GenBank/DDBJ databases">
        <title>First draft genome of Liparis tanakae, snailfish: a comprehensive survey of snailfish specific genes.</title>
        <authorList>
            <person name="Kim W."/>
            <person name="Song I."/>
            <person name="Jeong J.-H."/>
            <person name="Kim D."/>
            <person name="Kim S."/>
            <person name="Ryu S."/>
            <person name="Song J.Y."/>
            <person name="Lee S.K."/>
        </authorList>
    </citation>
    <scope>NUCLEOTIDE SEQUENCE [LARGE SCALE GENOMIC DNA]</scope>
    <source>
        <tissue evidence="2">Muscle</tissue>
    </source>
</reference>
<gene>
    <name evidence="2" type="ORF">EYF80_028209</name>
</gene>
<sequence>MDETPSPSPRRPSLSPGTKLMGRPVSRGCGGFEEQFVHGHAAVLLDAAEVLHGASRRLAEEGEGHDQLAGPPGVLRVVGALVLLKGPVEDVLQPLDRLRVLDLHGVCREGEIEEFRMALLRSSSPASLDCSSSIT</sequence>
<evidence type="ECO:0000256" key="1">
    <source>
        <dbReference type="SAM" id="MobiDB-lite"/>
    </source>
</evidence>
<dbReference type="Proteomes" id="UP000314294">
    <property type="component" value="Unassembled WGS sequence"/>
</dbReference>
<accession>A0A4Z2H6Q5</accession>
<organism evidence="2 3">
    <name type="scientific">Liparis tanakae</name>
    <name type="common">Tanaka's snailfish</name>
    <dbReference type="NCBI Taxonomy" id="230148"/>
    <lineage>
        <taxon>Eukaryota</taxon>
        <taxon>Metazoa</taxon>
        <taxon>Chordata</taxon>
        <taxon>Craniata</taxon>
        <taxon>Vertebrata</taxon>
        <taxon>Euteleostomi</taxon>
        <taxon>Actinopterygii</taxon>
        <taxon>Neopterygii</taxon>
        <taxon>Teleostei</taxon>
        <taxon>Neoteleostei</taxon>
        <taxon>Acanthomorphata</taxon>
        <taxon>Eupercaria</taxon>
        <taxon>Perciformes</taxon>
        <taxon>Cottioidei</taxon>
        <taxon>Cottales</taxon>
        <taxon>Liparidae</taxon>
        <taxon>Liparis</taxon>
    </lineage>
</organism>
<feature type="compositionally biased region" description="Pro residues" evidence="1">
    <location>
        <begin position="1"/>
        <end position="10"/>
    </location>
</feature>
<name>A0A4Z2H6Q5_9TELE</name>